<proteinExistence type="predicted"/>
<protein>
    <submittedName>
        <fullName evidence="2">Uncharacterized protein</fullName>
    </submittedName>
</protein>
<evidence type="ECO:0000256" key="1">
    <source>
        <dbReference type="SAM" id="Phobius"/>
    </source>
</evidence>
<dbReference type="EMBL" id="LR796170">
    <property type="protein sequence ID" value="CAB4123342.1"/>
    <property type="molecule type" value="Genomic_DNA"/>
</dbReference>
<gene>
    <name evidence="2" type="ORF">UFOVP40_22</name>
</gene>
<keyword evidence="1" id="KW-1133">Transmembrane helix</keyword>
<organism evidence="2">
    <name type="scientific">uncultured Caudovirales phage</name>
    <dbReference type="NCBI Taxonomy" id="2100421"/>
    <lineage>
        <taxon>Viruses</taxon>
        <taxon>Duplodnaviria</taxon>
        <taxon>Heunggongvirae</taxon>
        <taxon>Uroviricota</taxon>
        <taxon>Caudoviricetes</taxon>
        <taxon>Peduoviridae</taxon>
        <taxon>Maltschvirus</taxon>
        <taxon>Maltschvirus maltsch</taxon>
    </lineage>
</organism>
<accession>A0A6J5KQ61</accession>
<keyword evidence="1" id="KW-0472">Membrane</keyword>
<name>A0A6J5KQ61_9CAUD</name>
<keyword evidence="1" id="KW-0812">Transmembrane</keyword>
<feature type="transmembrane region" description="Helical" evidence="1">
    <location>
        <begin position="6"/>
        <end position="22"/>
    </location>
</feature>
<evidence type="ECO:0000313" key="2">
    <source>
        <dbReference type="EMBL" id="CAB4123342.1"/>
    </source>
</evidence>
<reference evidence="2" key="1">
    <citation type="submission" date="2020-04" db="EMBL/GenBank/DDBJ databases">
        <authorList>
            <person name="Chiriac C."/>
            <person name="Salcher M."/>
            <person name="Ghai R."/>
            <person name="Kavagutti S V."/>
        </authorList>
    </citation>
    <scope>NUCLEOTIDE SEQUENCE</scope>
</reference>
<sequence>MDNQQLFNVLFAIVGVLGGWWMKAMWEAVKSLELADKQLSNQVGELRVLVAGGYVKTEQFEGLSTAIFKKLDRIEDKLDLKADK</sequence>